<dbReference type="Proteomes" id="UP000247437">
    <property type="component" value="Unassembled WGS sequence"/>
</dbReference>
<proteinExistence type="predicted"/>
<accession>A0A2W0ESX0</accession>
<sequence>MQPVREDMMQKDLGIAGRCGFALLAVTVIALPVALFAKGIDVGVFCAVGIVWLLVSAALILGDSITEITLWKATIKRDVQAAKVARAEVEAVRDELRVAVKSLVDSTEIAFSMSLSIESPDEILERRARAVERLQEFAEPDPVKLREWREELKKLP</sequence>
<dbReference type="EMBL" id="PDLL01000088">
    <property type="protein sequence ID" value="PYY70722.1"/>
    <property type="molecule type" value="Genomic_DNA"/>
</dbReference>
<keyword evidence="1" id="KW-0472">Membrane</keyword>
<feature type="transmembrane region" description="Helical" evidence="1">
    <location>
        <begin position="15"/>
        <end position="36"/>
    </location>
</feature>
<evidence type="ECO:0000256" key="1">
    <source>
        <dbReference type="SAM" id="Phobius"/>
    </source>
</evidence>
<evidence type="ECO:0000313" key="2">
    <source>
        <dbReference type="EMBL" id="PYY70722.1"/>
    </source>
</evidence>
<gene>
    <name evidence="2" type="ORF">CRX42_09865</name>
</gene>
<reference evidence="2 3" key="1">
    <citation type="journal article" date="2018" name="Appl. Microbiol. Biotechnol.">
        <title>Characterization of the caprolactam degradation pathway in Pseudomonas jessenii using mass spectrometry-based proteomics.</title>
        <authorList>
            <person name="Otzen M."/>
            <person name="Palacio C."/>
            <person name="Janssen D.B."/>
        </authorList>
    </citation>
    <scope>NUCLEOTIDE SEQUENCE [LARGE SCALE GENOMIC DNA]</scope>
    <source>
        <strain evidence="2 3">GO3</strain>
    </source>
</reference>
<feature type="transmembrane region" description="Helical" evidence="1">
    <location>
        <begin position="42"/>
        <end position="62"/>
    </location>
</feature>
<keyword evidence="1" id="KW-1133">Transmembrane helix</keyword>
<dbReference type="AlphaFoldDB" id="A0A2W0ESX0"/>
<protein>
    <submittedName>
        <fullName evidence="2">Uncharacterized protein</fullName>
    </submittedName>
</protein>
<name>A0A2W0ESX0_PSEJE</name>
<comment type="caution">
    <text evidence="2">The sequence shown here is derived from an EMBL/GenBank/DDBJ whole genome shotgun (WGS) entry which is preliminary data.</text>
</comment>
<evidence type="ECO:0000313" key="3">
    <source>
        <dbReference type="Proteomes" id="UP000247437"/>
    </source>
</evidence>
<organism evidence="2 3">
    <name type="scientific">Pseudomonas jessenii</name>
    <dbReference type="NCBI Taxonomy" id="77298"/>
    <lineage>
        <taxon>Bacteria</taxon>
        <taxon>Pseudomonadati</taxon>
        <taxon>Pseudomonadota</taxon>
        <taxon>Gammaproteobacteria</taxon>
        <taxon>Pseudomonadales</taxon>
        <taxon>Pseudomonadaceae</taxon>
        <taxon>Pseudomonas</taxon>
    </lineage>
</organism>
<keyword evidence="1" id="KW-0812">Transmembrane</keyword>